<accession>A0A845M7C8</accession>
<feature type="domain" description="Methyltransferase small" evidence="3">
    <location>
        <begin position="35"/>
        <end position="124"/>
    </location>
</feature>
<keyword evidence="1 4" id="KW-0489">Methyltransferase</keyword>
<dbReference type="PANTHER" id="PTHR47739:SF1">
    <property type="entry name" value="TRNA1(VAL) (ADENINE(37)-N6)-METHYLTRANSFERASE"/>
    <property type="match status" value="1"/>
</dbReference>
<dbReference type="Pfam" id="PF05175">
    <property type="entry name" value="MTS"/>
    <property type="match status" value="1"/>
</dbReference>
<dbReference type="InterPro" id="IPR029063">
    <property type="entry name" value="SAM-dependent_MTases_sf"/>
</dbReference>
<dbReference type="PANTHER" id="PTHR47739">
    <property type="entry name" value="TRNA1(VAL) (ADENINE(37)-N6)-METHYLTRANSFERASE"/>
    <property type="match status" value="1"/>
</dbReference>
<comment type="caution">
    <text evidence="4">The sequence shown here is derived from an EMBL/GenBank/DDBJ whole genome shotgun (WGS) entry which is preliminary data.</text>
</comment>
<evidence type="ECO:0000259" key="3">
    <source>
        <dbReference type="Pfam" id="PF05175"/>
    </source>
</evidence>
<dbReference type="SUPFAM" id="SSF53335">
    <property type="entry name" value="S-adenosyl-L-methionine-dependent methyltransferases"/>
    <property type="match status" value="1"/>
</dbReference>
<sequence length="253" mass="27606">MGFARHLVTEDKFLGGELVLMQPRDGYRAGVDPVFLAASVAAHDGESVLDLGCGVGAAGLCLARRVPGITLVGVERQPDYADLARKNAFDNDIDMEVIEADLADLPAEVKDRSFDHVIMNPPYYLRDRSTTSDDPGREAALFEDTPLATWIDIATRRLTHRGYLTMIQRAERLPEILGGMDDRLGSILVKPLLPRDGRAAVLVLVQARKGGRGAFRLAAPLILHDGAEHVGDSESYRREVSAILRDGAALPLW</sequence>
<dbReference type="GO" id="GO:0008170">
    <property type="term" value="F:N-methyltransferase activity"/>
    <property type="evidence" value="ECO:0007669"/>
    <property type="project" value="UniProtKB-ARBA"/>
</dbReference>
<dbReference type="PROSITE" id="PS00092">
    <property type="entry name" value="N6_MTASE"/>
    <property type="match status" value="1"/>
</dbReference>
<dbReference type="Gene3D" id="3.40.50.150">
    <property type="entry name" value="Vaccinia Virus protein VP39"/>
    <property type="match status" value="1"/>
</dbReference>
<evidence type="ECO:0000313" key="5">
    <source>
        <dbReference type="Proteomes" id="UP000467322"/>
    </source>
</evidence>
<dbReference type="GO" id="GO:0003676">
    <property type="term" value="F:nucleic acid binding"/>
    <property type="evidence" value="ECO:0007669"/>
    <property type="project" value="InterPro"/>
</dbReference>
<evidence type="ECO:0000313" key="4">
    <source>
        <dbReference type="EMBL" id="MZR15212.1"/>
    </source>
</evidence>
<dbReference type="Proteomes" id="UP000467322">
    <property type="component" value="Unassembled WGS sequence"/>
</dbReference>
<dbReference type="AlphaFoldDB" id="A0A845M7C8"/>
<proteinExistence type="predicted"/>
<keyword evidence="4" id="KW-0808">Transferase</keyword>
<dbReference type="EMBL" id="WTUX01000022">
    <property type="protein sequence ID" value="MZR15212.1"/>
    <property type="molecule type" value="Genomic_DNA"/>
</dbReference>
<dbReference type="GO" id="GO:0008757">
    <property type="term" value="F:S-adenosylmethionine-dependent methyltransferase activity"/>
    <property type="evidence" value="ECO:0007669"/>
    <property type="project" value="UniProtKB-ARBA"/>
</dbReference>
<gene>
    <name evidence="4" type="ORF">GQE99_19510</name>
</gene>
<dbReference type="GO" id="GO:0032259">
    <property type="term" value="P:methylation"/>
    <property type="evidence" value="ECO:0007669"/>
    <property type="project" value="UniProtKB-KW"/>
</dbReference>
<reference evidence="4 5" key="1">
    <citation type="submission" date="2019-12" db="EMBL/GenBank/DDBJ databases">
        <title>Maritimibacter sp. nov. sp. isolated from sea sand.</title>
        <authorList>
            <person name="Kim J."/>
            <person name="Jeong S.E."/>
            <person name="Jung H.S."/>
            <person name="Jeon C.O."/>
        </authorList>
    </citation>
    <scope>NUCLEOTIDE SEQUENCE [LARGE SCALE GENOMIC DNA]</scope>
    <source>
        <strain evidence="4 5">DP07</strain>
    </source>
</reference>
<dbReference type="InterPro" id="IPR002052">
    <property type="entry name" value="DNA_methylase_N6_adenine_CS"/>
</dbReference>
<dbReference type="InterPro" id="IPR050210">
    <property type="entry name" value="tRNA_Adenine-N(6)_MTase"/>
</dbReference>
<keyword evidence="5" id="KW-1185">Reference proteome</keyword>
<dbReference type="CDD" id="cd02440">
    <property type="entry name" value="AdoMet_MTases"/>
    <property type="match status" value="1"/>
</dbReference>
<dbReference type="RefSeq" id="WP_161353759.1">
    <property type="nucleotide sequence ID" value="NZ_WTUX01000022.1"/>
</dbReference>
<keyword evidence="2" id="KW-0949">S-adenosyl-L-methionine</keyword>
<evidence type="ECO:0000256" key="1">
    <source>
        <dbReference type="ARBA" id="ARBA00022603"/>
    </source>
</evidence>
<organism evidence="4 5">
    <name type="scientific">Maritimibacter harenae</name>
    <dbReference type="NCBI Taxonomy" id="2606218"/>
    <lineage>
        <taxon>Bacteria</taxon>
        <taxon>Pseudomonadati</taxon>
        <taxon>Pseudomonadota</taxon>
        <taxon>Alphaproteobacteria</taxon>
        <taxon>Rhodobacterales</taxon>
        <taxon>Roseobacteraceae</taxon>
        <taxon>Maritimibacter</taxon>
    </lineage>
</organism>
<name>A0A845M7C8_9RHOB</name>
<evidence type="ECO:0000256" key="2">
    <source>
        <dbReference type="ARBA" id="ARBA00022691"/>
    </source>
</evidence>
<dbReference type="InterPro" id="IPR007848">
    <property type="entry name" value="Small_mtfrase_dom"/>
</dbReference>
<protein>
    <submittedName>
        <fullName evidence="4">Methyltransferase</fullName>
    </submittedName>
</protein>